<keyword evidence="2" id="KW-1185">Reference proteome</keyword>
<protein>
    <submittedName>
        <fullName evidence="1">Uncharacterized protein</fullName>
    </submittedName>
</protein>
<reference evidence="1 2" key="1">
    <citation type="submission" date="2013-09" db="EMBL/GenBank/DDBJ databases">
        <title>Genome sequencing of Arenimonas oryziterrae.</title>
        <authorList>
            <person name="Chen F."/>
            <person name="Wang G."/>
        </authorList>
    </citation>
    <scope>NUCLEOTIDE SEQUENCE [LARGE SCALE GENOMIC DNA]</scope>
    <source>
        <strain evidence="1 2">YC6267</strain>
    </source>
</reference>
<comment type="caution">
    <text evidence="1">The sequence shown here is derived from an EMBL/GenBank/DDBJ whole genome shotgun (WGS) entry which is preliminary data.</text>
</comment>
<dbReference type="PATRIC" id="fig|1121015.4.peg.2328"/>
<gene>
    <name evidence="1" type="ORF">N789_14315</name>
</gene>
<dbReference type="STRING" id="1121015.GCA_000420545_02861"/>
<dbReference type="Proteomes" id="UP000029385">
    <property type="component" value="Unassembled WGS sequence"/>
</dbReference>
<name>A0A091ATM9_9GAMM</name>
<organism evidence="1 2">
    <name type="scientific">Arenimonas oryziterrae DSM 21050 = YC6267</name>
    <dbReference type="NCBI Taxonomy" id="1121015"/>
    <lineage>
        <taxon>Bacteria</taxon>
        <taxon>Pseudomonadati</taxon>
        <taxon>Pseudomonadota</taxon>
        <taxon>Gammaproteobacteria</taxon>
        <taxon>Lysobacterales</taxon>
        <taxon>Lysobacteraceae</taxon>
        <taxon>Arenimonas</taxon>
    </lineage>
</organism>
<evidence type="ECO:0000313" key="1">
    <source>
        <dbReference type="EMBL" id="KFN42359.1"/>
    </source>
</evidence>
<sequence>MKRDPPNRFRDLPIEDLYTACQKRAGTLMDPQPGPRTPQQRADLALDTGHLLLAVAFVILHSKHDKGGAEHEVLGRPSNLVSAFTAAHQVELRNARHRTLCRAASAALGKDWEGWLSSRRIDGISSEEAFQEALRALQAEAQARIVKP</sequence>
<accession>A0A091ATM9</accession>
<dbReference type="RefSeq" id="WP_022970449.1">
    <property type="nucleotide sequence ID" value="NZ_ATVD01000008.1"/>
</dbReference>
<dbReference type="AlphaFoldDB" id="A0A091ATM9"/>
<dbReference type="EMBL" id="AVCI01000011">
    <property type="protein sequence ID" value="KFN42359.1"/>
    <property type="molecule type" value="Genomic_DNA"/>
</dbReference>
<proteinExistence type="predicted"/>
<evidence type="ECO:0000313" key="2">
    <source>
        <dbReference type="Proteomes" id="UP000029385"/>
    </source>
</evidence>